<dbReference type="GeneID" id="38279093"/>
<keyword evidence="2" id="KW-0934">Plastid</keyword>
<reference evidence="2" key="1">
    <citation type="submission" date="2018-07" db="EMBL/GenBank/DDBJ databases">
        <authorList>
            <person name="Quirk P.G."/>
            <person name="Krulwich T.A."/>
        </authorList>
    </citation>
    <scope>NUCLEOTIDE SEQUENCE</scope>
</reference>
<feature type="domain" description="Homing endonuclease LAGLIDADG" evidence="1">
    <location>
        <begin position="9"/>
        <end position="176"/>
    </location>
</feature>
<dbReference type="AlphaFoldDB" id="A0A386B076"/>
<dbReference type="EMBL" id="MH591106">
    <property type="protein sequence ID" value="AYC65106.1"/>
    <property type="molecule type" value="Genomic_DNA"/>
</dbReference>
<keyword evidence="2" id="KW-0150">Chloroplast</keyword>
<dbReference type="Pfam" id="PF03161">
    <property type="entry name" value="LAGLIDADG_2"/>
    <property type="match status" value="1"/>
</dbReference>
<geneLocation type="chloroplast" evidence="2"/>
<reference evidence="2" key="2">
    <citation type="journal article" date="2019" name="Mol. Phylogenet. Evol.">
        <title>Reassessment of the classification of bryopsidales (chlorophyta) based on chloroplast phylogenomic analyses.</title>
        <authorList>
            <person name="Cremen M.C."/>
            <person name="Leliaert F."/>
            <person name="West J."/>
            <person name="Lam D.W."/>
            <person name="Shimada S."/>
            <person name="Lopez-Bautista J.M."/>
            <person name="Verbruggen H."/>
        </authorList>
    </citation>
    <scope>NUCLEOTIDE SEQUENCE</scope>
</reference>
<dbReference type="RefSeq" id="YP_009519117.1">
    <property type="nucleotide sequence ID" value="NC_039523.1"/>
</dbReference>
<dbReference type="GO" id="GO:0004519">
    <property type="term" value="F:endonuclease activity"/>
    <property type="evidence" value="ECO:0007669"/>
    <property type="project" value="InterPro"/>
</dbReference>
<name>A0A386B076_9CHLO</name>
<evidence type="ECO:0000313" key="2">
    <source>
        <dbReference type="EMBL" id="AYC65106.1"/>
    </source>
</evidence>
<proteinExistence type="predicted"/>
<dbReference type="SUPFAM" id="SSF55608">
    <property type="entry name" value="Homing endonucleases"/>
    <property type="match status" value="1"/>
</dbReference>
<accession>A0A386B076</accession>
<dbReference type="InterPro" id="IPR004860">
    <property type="entry name" value="LAGLIDADG_dom"/>
</dbReference>
<evidence type="ECO:0000259" key="1">
    <source>
        <dbReference type="Pfam" id="PF03161"/>
    </source>
</evidence>
<gene>
    <name evidence="2" type="primary">orf202</name>
</gene>
<dbReference type="Gene3D" id="3.10.28.10">
    <property type="entry name" value="Homing endonucleases"/>
    <property type="match status" value="2"/>
</dbReference>
<dbReference type="InterPro" id="IPR027434">
    <property type="entry name" value="Homing_endonucl"/>
</dbReference>
<protein>
    <recommendedName>
        <fullName evidence="1">Homing endonuclease LAGLIDADG domain-containing protein</fullName>
    </recommendedName>
</protein>
<organism evidence="2">
    <name type="scientific">Caulerpa verticillata</name>
    <dbReference type="NCBI Taxonomy" id="177082"/>
    <lineage>
        <taxon>Eukaryota</taxon>
        <taxon>Viridiplantae</taxon>
        <taxon>Chlorophyta</taxon>
        <taxon>core chlorophytes</taxon>
        <taxon>Ulvophyceae</taxon>
        <taxon>TCBD clade</taxon>
        <taxon>Bryopsidales</taxon>
        <taxon>Halimedineae</taxon>
        <taxon>Caulerpaceae</taxon>
        <taxon>Caulerpa</taxon>
    </lineage>
</organism>
<sequence length="202" mass="23847">MELTLIEKSIILGTLLGDGFLQKRAHKARLRICHSFKQKQYVNWKYQQLIRLCNRTQPPKCKNVRLGVTYSFHTQSEKILSYYHTLFYRSNGFKKINNQLIDHITHPLSLAIWWLDDGNARIDCNAGRLATCGFSLQEQKILQQLLFQNFHISTNIVRNSIKKSQYYLYIPSRHFSQLIDLIQIYVQQIPAMEYKLGKPRND</sequence>